<sequence>MDPASSSVSTPSSVSSSRQVTPRLDAINLMLRDLHTRHDEIRHRAAFRGCTSELLTLQQELVDYLLSKKHSLQGAENASPEEGLNYNSFT</sequence>
<gene>
    <name evidence="2" type="ordered locus">Cyagr_1545</name>
</gene>
<dbReference type="eggNOG" id="ENOG502ZW2T">
    <property type="taxonomic scope" value="Bacteria"/>
</dbReference>
<name>K9P805_CYAGP</name>
<protein>
    <submittedName>
        <fullName evidence="2">Uncharacterized protein</fullName>
    </submittedName>
</protein>
<dbReference type="PATRIC" id="fig|292564.3.peg.1470"/>
<dbReference type="HOGENOM" id="CLU_2583858_0_0_3"/>
<dbReference type="EMBL" id="CP003495">
    <property type="protein sequence ID" value="AFY28704.1"/>
    <property type="molecule type" value="Genomic_DNA"/>
</dbReference>
<evidence type="ECO:0000256" key="1">
    <source>
        <dbReference type="SAM" id="MobiDB-lite"/>
    </source>
</evidence>
<dbReference type="RefSeq" id="WP_015109155.1">
    <property type="nucleotide sequence ID" value="NC_019675.1"/>
</dbReference>
<evidence type="ECO:0000313" key="3">
    <source>
        <dbReference type="Proteomes" id="UP000010388"/>
    </source>
</evidence>
<reference evidence="3" key="1">
    <citation type="journal article" date="2013" name="Proc. Natl. Acad. Sci. U.S.A.">
        <title>Improving the coverage of the cyanobacterial phylum using diversity-driven genome sequencing.</title>
        <authorList>
            <person name="Shih P.M."/>
            <person name="Wu D."/>
            <person name="Latifi A."/>
            <person name="Axen S.D."/>
            <person name="Fewer D.P."/>
            <person name="Talla E."/>
            <person name="Calteau A."/>
            <person name="Cai F."/>
            <person name="Tandeau de Marsac N."/>
            <person name="Rippka R."/>
            <person name="Herdman M."/>
            <person name="Sivonen K."/>
            <person name="Coursin T."/>
            <person name="Laurent T."/>
            <person name="Goodwin L."/>
            <person name="Nolan M."/>
            <person name="Davenport K.W."/>
            <person name="Han C.S."/>
            <person name="Rubin E.M."/>
            <person name="Eisen J.A."/>
            <person name="Woyke T."/>
            <person name="Gugger M."/>
            <person name="Kerfeld C.A."/>
        </authorList>
    </citation>
    <scope>NUCLEOTIDE SEQUENCE [LARGE SCALE GENOMIC DNA]</scope>
    <source>
        <strain evidence="3">ATCC 27147 / PCC 6307</strain>
    </source>
</reference>
<dbReference type="KEGG" id="cgc:Cyagr_1545"/>
<dbReference type="OrthoDB" id="541534at2"/>
<feature type="compositionally biased region" description="Low complexity" evidence="1">
    <location>
        <begin position="1"/>
        <end position="17"/>
    </location>
</feature>
<accession>K9P805</accession>
<dbReference type="AlphaFoldDB" id="K9P805"/>
<proteinExistence type="predicted"/>
<feature type="region of interest" description="Disordered" evidence="1">
    <location>
        <begin position="1"/>
        <end position="21"/>
    </location>
</feature>
<organism evidence="2 3">
    <name type="scientific">Cyanobium gracile (strain ATCC 27147 / PCC 6307)</name>
    <dbReference type="NCBI Taxonomy" id="292564"/>
    <lineage>
        <taxon>Bacteria</taxon>
        <taxon>Bacillati</taxon>
        <taxon>Cyanobacteriota</taxon>
        <taxon>Cyanophyceae</taxon>
        <taxon>Synechococcales</taxon>
        <taxon>Prochlorococcaceae</taxon>
        <taxon>Cyanobium</taxon>
    </lineage>
</organism>
<evidence type="ECO:0000313" key="2">
    <source>
        <dbReference type="EMBL" id="AFY28704.1"/>
    </source>
</evidence>
<dbReference type="STRING" id="292564.Cyagr_1545"/>
<dbReference type="Proteomes" id="UP000010388">
    <property type="component" value="Chromosome"/>
</dbReference>